<protein>
    <submittedName>
        <fullName evidence="1">Uncharacterized protein</fullName>
    </submittedName>
</protein>
<gene>
    <name evidence="2" type="ORF">MM415A00606_0027</name>
    <name evidence="1" type="ORF">MM415B01303_0002</name>
</gene>
<name>A0A6M3IQH8_9ZZZZ</name>
<accession>A0A6M3IQH8</accession>
<sequence length="79" mass="9164">MAKISTIELHGRTFNVEKRNSEWETNYRDAKATTGKTKSEAIQGLKDYGTKKLIRACDYMDKQITRDDYFKAQGKRVKS</sequence>
<dbReference type="AlphaFoldDB" id="A0A6M3IQH8"/>
<evidence type="ECO:0000313" key="1">
    <source>
        <dbReference type="EMBL" id="QJA59367.1"/>
    </source>
</evidence>
<dbReference type="EMBL" id="MT142444">
    <property type="protein sequence ID" value="QJA81026.1"/>
    <property type="molecule type" value="Genomic_DNA"/>
</dbReference>
<reference evidence="1" key="1">
    <citation type="submission" date="2020-03" db="EMBL/GenBank/DDBJ databases">
        <title>The deep terrestrial virosphere.</title>
        <authorList>
            <person name="Holmfeldt K."/>
            <person name="Nilsson E."/>
            <person name="Simone D."/>
            <person name="Lopez-Fernandez M."/>
            <person name="Wu X."/>
            <person name="de Brujin I."/>
            <person name="Lundin D."/>
            <person name="Andersson A."/>
            <person name="Bertilsson S."/>
            <person name="Dopson M."/>
        </authorList>
    </citation>
    <scope>NUCLEOTIDE SEQUENCE</scope>
    <source>
        <strain evidence="2">MM415A00606</strain>
        <strain evidence="1">MM415B01303</strain>
    </source>
</reference>
<organism evidence="1">
    <name type="scientific">viral metagenome</name>
    <dbReference type="NCBI Taxonomy" id="1070528"/>
    <lineage>
        <taxon>unclassified sequences</taxon>
        <taxon>metagenomes</taxon>
        <taxon>organismal metagenomes</taxon>
    </lineage>
</organism>
<proteinExistence type="predicted"/>
<evidence type="ECO:0000313" key="2">
    <source>
        <dbReference type="EMBL" id="QJA81026.1"/>
    </source>
</evidence>
<dbReference type="EMBL" id="MT141367">
    <property type="protein sequence ID" value="QJA59367.1"/>
    <property type="molecule type" value="Genomic_DNA"/>
</dbReference>